<dbReference type="PROSITE" id="PS51000">
    <property type="entry name" value="HTH_DEOR_2"/>
    <property type="match status" value="1"/>
</dbReference>
<dbReference type="Pfam" id="PF08279">
    <property type="entry name" value="HTH_11"/>
    <property type="match status" value="1"/>
</dbReference>
<dbReference type="RefSeq" id="WP_252438181.1">
    <property type="nucleotide sequence ID" value="NZ_JAGSOV010000025.1"/>
</dbReference>
<evidence type="ECO:0000256" key="1">
    <source>
        <dbReference type="ARBA" id="ARBA00023015"/>
    </source>
</evidence>
<keyword evidence="2" id="KW-0804">Transcription</keyword>
<evidence type="ECO:0000256" key="2">
    <source>
        <dbReference type="ARBA" id="ARBA00023163"/>
    </source>
</evidence>
<reference evidence="5" key="1">
    <citation type="submission" date="2021-04" db="EMBL/GenBank/DDBJ databases">
        <title>Pseudonocardia sp. nov., isolated from sandy soil of mangrove forest.</title>
        <authorList>
            <person name="Zan Z."/>
            <person name="Huang R."/>
            <person name="Liu W."/>
        </authorList>
    </citation>
    <scope>NUCLEOTIDE SEQUENCE</scope>
    <source>
        <strain evidence="5">S2-4</strain>
    </source>
</reference>
<dbReference type="PIRSF" id="PIRSF016838">
    <property type="entry name" value="PafC"/>
    <property type="match status" value="1"/>
</dbReference>
<keyword evidence="6" id="KW-1185">Reference proteome</keyword>
<gene>
    <name evidence="5" type="ORF">KDL28_12830</name>
</gene>
<comment type="caution">
    <text evidence="5">The sequence shown here is derived from an EMBL/GenBank/DDBJ whole genome shotgun (WGS) entry which is preliminary data.</text>
</comment>
<dbReference type="InterPro" id="IPR036388">
    <property type="entry name" value="WH-like_DNA-bd_sf"/>
</dbReference>
<dbReference type="InterPro" id="IPR013196">
    <property type="entry name" value="HTH_11"/>
</dbReference>
<dbReference type="Gene3D" id="1.10.10.10">
    <property type="entry name" value="Winged helix-like DNA-binding domain superfamily/Winged helix DNA-binding domain"/>
    <property type="match status" value="1"/>
</dbReference>
<feature type="domain" description="HTH deoR-type" evidence="4">
    <location>
        <begin position="2"/>
        <end position="57"/>
    </location>
</feature>
<protein>
    <submittedName>
        <fullName evidence="5">YafY family transcriptional regulator</fullName>
    </submittedName>
</protein>
<sequence>MRASRLVEIVLLLQTRGKLTAQQLADALEVSVRTVYRDMEALSAAGVPVYAGAGHSGGYQLVDGYRTRLTGLTTGEAESLFLAGLPGAASDLGLGATAGAARLKLMAALPEPLRGRAARTASRFHLDAPSWYRDAEAAPHLTAVADAVWNQRRLRLRYERWAEPRLVEPTVEPYGLVLKAGHWYLVAAEGGRHRTYRVARILDAVAEPDPFDRDESFDLAAHWEAYRRDFDQRRLSGRAVLRVSPATLAALPDLVEPAFLAAAQRTAVAEADGWTRVEVPVEAPGAAVGQLLRLGAGIEVLGPPELRARIARTVAALATAYQGSGAENSAPGPFPGPAPEGTLGEPDHPVAVEEPCPPSARPLISSSATGG</sequence>
<dbReference type="InterPro" id="IPR026881">
    <property type="entry name" value="WYL_dom"/>
</dbReference>
<dbReference type="SMART" id="SM00420">
    <property type="entry name" value="HTH_DEOR"/>
    <property type="match status" value="1"/>
</dbReference>
<dbReference type="Pfam" id="PF25583">
    <property type="entry name" value="WCX"/>
    <property type="match status" value="1"/>
</dbReference>
<dbReference type="PROSITE" id="PS52050">
    <property type="entry name" value="WYL"/>
    <property type="match status" value="1"/>
</dbReference>
<accession>A0ABT0ZZ30</accession>
<feature type="region of interest" description="Disordered" evidence="3">
    <location>
        <begin position="323"/>
        <end position="371"/>
    </location>
</feature>
<dbReference type="SUPFAM" id="SSF46785">
    <property type="entry name" value="Winged helix' DNA-binding domain"/>
    <property type="match status" value="1"/>
</dbReference>
<evidence type="ECO:0000313" key="5">
    <source>
        <dbReference type="EMBL" id="MCO1655938.1"/>
    </source>
</evidence>
<keyword evidence="1" id="KW-0805">Transcription regulation</keyword>
<dbReference type="InterPro" id="IPR028349">
    <property type="entry name" value="PafC-like"/>
</dbReference>
<dbReference type="InterPro" id="IPR036390">
    <property type="entry name" value="WH_DNA-bd_sf"/>
</dbReference>
<evidence type="ECO:0000256" key="3">
    <source>
        <dbReference type="SAM" id="MobiDB-lite"/>
    </source>
</evidence>
<evidence type="ECO:0000313" key="6">
    <source>
        <dbReference type="Proteomes" id="UP001165283"/>
    </source>
</evidence>
<dbReference type="EMBL" id="JAGSOV010000025">
    <property type="protein sequence ID" value="MCO1655938.1"/>
    <property type="molecule type" value="Genomic_DNA"/>
</dbReference>
<dbReference type="InterPro" id="IPR001034">
    <property type="entry name" value="DeoR_HTH"/>
</dbReference>
<dbReference type="PANTHER" id="PTHR34580">
    <property type="match status" value="1"/>
</dbReference>
<name>A0ABT0ZZ30_9PSEU</name>
<dbReference type="InterPro" id="IPR051534">
    <property type="entry name" value="CBASS_pafABC_assoc_protein"/>
</dbReference>
<dbReference type="Proteomes" id="UP001165283">
    <property type="component" value="Unassembled WGS sequence"/>
</dbReference>
<dbReference type="PANTHER" id="PTHR34580:SF1">
    <property type="entry name" value="PROTEIN PAFC"/>
    <property type="match status" value="1"/>
</dbReference>
<dbReference type="InterPro" id="IPR057727">
    <property type="entry name" value="WCX_dom"/>
</dbReference>
<evidence type="ECO:0000259" key="4">
    <source>
        <dbReference type="PROSITE" id="PS51000"/>
    </source>
</evidence>
<organism evidence="5 6">
    <name type="scientific">Pseudonocardia humida</name>
    <dbReference type="NCBI Taxonomy" id="2800819"/>
    <lineage>
        <taxon>Bacteria</taxon>
        <taxon>Bacillati</taxon>
        <taxon>Actinomycetota</taxon>
        <taxon>Actinomycetes</taxon>
        <taxon>Pseudonocardiales</taxon>
        <taxon>Pseudonocardiaceae</taxon>
        <taxon>Pseudonocardia</taxon>
    </lineage>
</organism>
<dbReference type="Pfam" id="PF13280">
    <property type="entry name" value="WYL"/>
    <property type="match status" value="1"/>
</dbReference>
<proteinExistence type="predicted"/>